<dbReference type="PANTHER" id="PTHR10900:SF77">
    <property type="entry name" value="FI19380P1"/>
    <property type="match status" value="1"/>
</dbReference>
<accession>A0ABU4DMM8</accession>
<dbReference type="InterPro" id="IPR036378">
    <property type="entry name" value="FAS1_dom_sf"/>
</dbReference>
<dbReference type="InterPro" id="IPR050904">
    <property type="entry name" value="Adhesion/Biosynth-related"/>
</dbReference>
<gene>
    <name evidence="2" type="ORF">ORD21_03640</name>
</gene>
<name>A0ABU4DMM8_9DEIO</name>
<dbReference type="PANTHER" id="PTHR10900">
    <property type="entry name" value="PERIOSTIN-RELATED"/>
    <property type="match status" value="1"/>
</dbReference>
<dbReference type="Gene3D" id="2.30.180.10">
    <property type="entry name" value="FAS1 domain"/>
    <property type="match status" value="2"/>
</dbReference>
<dbReference type="Pfam" id="PF02469">
    <property type="entry name" value="Fasciclin"/>
    <property type="match status" value="2"/>
</dbReference>
<organism evidence="2 3">
    <name type="scientific">Deinococcus arenicola</name>
    <dbReference type="NCBI Taxonomy" id="2994950"/>
    <lineage>
        <taxon>Bacteria</taxon>
        <taxon>Thermotogati</taxon>
        <taxon>Deinococcota</taxon>
        <taxon>Deinococci</taxon>
        <taxon>Deinococcales</taxon>
        <taxon>Deinococcaceae</taxon>
        <taxon>Deinococcus</taxon>
    </lineage>
</organism>
<evidence type="ECO:0000313" key="2">
    <source>
        <dbReference type="EMBL" id="MDV6373689.1"/>
    </source>
</evidence>
<feature type="domain" description="FAS1" evidence="1">
    <location>
        <begin position="15"/>
        <end position="145"/>
    </location>
</feature>
<dbReference type="PROSITE" id="PS50213">
    <property type="entry name" value="FAS1"/>
    <property type="match status" value="2"/>
</dbReference>
<reference evidence="2 3" key="1">
    <citation type="submission" date="2022-11" db="EMBL/GenBank/DDBJ databases">
        <title>Deinococcus ZS9-10, Low Temperature and Draught-tolerating, UV-resistant Bacteria from Continental Antarctica.</title>
        <authorList>
            <person name="Cheng L."/>
        </authorList>
    </citation>
    <scope>NUCLEOTIDE SEQUENCE [LARGE SCALE GENOMIC DNA]</scope>
    <source>
        <strain evidence="2 3">ZS9-10</strain>
    </source>
</reference>
<dbReference type="RefSeq" id="WP_317639004.1">
    <property type="nucleotide sequence ID" value="NZ_JAPMIV010000004.1"/>
</dbReference>
<comment type="caution">
    <text evidence="2">The sequence shown here is derived from an EMBL/GenBank/DDBJ whole genome shotgun (WGS) entry which is preliminary data.</text>
</comment>
<evidence type="ECO:0000313" key="3">
    <source>
        <dbReference type="Proteomes" id="UP001276150"/>
    </source>
</evidence>
<protein>
    <submittedName>
        <fullName evidence="2">Fasciclin domain-containing protein</fullName>
    </submittedName>
</protein>
<keyword evidence="3" id="KW-1185">Reference proteome</keyword>
<dbReference type="Proteomes" id="UP001276150">
    <property type="component" value="Unassembled WGS sequence"/>
</dbReference>
<dbReference type="SMART" id="SM00554">
    <property type="entry name" value="FAS1"/>
    <property type="match status" value="2"/>
</dbReference>
<dbReference type="InterPro" id="IPR000782">
    <property type="entry name" value="FAS1_domain"/>
</dbReference>
<proteinExistence type="predicted"/>
<sequence length="300" mass="30302">MGAAQTAPATMPAPTQTIAGIVSTNPDFSTLLAAVKAAGLVETLSGAGPFTVFAPTNAAFAKIPKADLDALLNDKDKLKAVLLYHVVAGKVMAADVVKMTTGKTVNGASVNVKVDGSTVMINDATVTKADVPATNGVIHIIDTVLMPPANAMASTAMPATMAEPTETITGIVSTTPEFSTLLAAVKAADLEATLLGKGPFTLFAPTNAAFAKIPKADLDALLADPAKLKAVLLYHVVAGEVMAADVMKLTTAGTANGGNVSVKVVGGKVMINTATVTGTDMKAINGVVHTIDTVLMPPAK</sequence>
<dbReference type="SUPFAM" id="SSF82153">
    <property type="entry name" value="FAS1 domain"/>
    <property type="match status" value="2"/>
</dbReference>
<evidence type="ECO:0000259" key="1">
    <source>
        <dbReference type="PROSITE" id="PS50213"/>
    </source>
</evidence>
<feature type="domain" description="FAS1" evidence="1">
    <location>
        <begin position="165"/>
        <end position="295"/>
    </location>
</feature>
<dbReference type="EMBL" id="JAPMIV010000004">
    <property type="protein sequence ID" value="MDV6373689.1"/>
    <property type="molecule type" value="Genomic_DNA"/>
</dbReference>